<gene>
    <name evidence="3" type="ORF">IAA37_08775</name>
</gene>
<reference evidence="3" key="1">
    <citation type="journal article" date="2021" name="PeerJ">
        <title>Extensive microbial diversity within the chicken gut microbiome revealed by metagenomics and culture.</title>
        <authorList>
            <person name="Gilroy R."/>
            <person name="Ravi A."/>
            <person name="Getino M."/>
            <person name="Pursley I."/>
            <person name="Horton D.L."/>
            <person name="Alikhan N.F."/>
            <person name="Baker D."/>
            <person name="Gharbi K."/>
            <person name="Hall N."/>
            <person name="Watson M."/>
            <person name="Adriaenssens E.M."/>
            <person name="Foster-Nyarko E."/>
            <person name="Jarju S."/>
            <person name="Secka A."/>
            <person name="Antonio M."/>
            <person name="Oren A."/>
            <person name="Chaudhuri R.R."/>
            <person name="La Ragione R."/>
            <person name="Hildebrand F."/>
            <person name="Pallen M.J."/>
        </authorList>
    </citation>
    <scope>NUCLEOTIDE SEQUENCE</scope>
    <source>
        <strain evidence="3">CHK188-16595</strain>
    </source>
</reference>
<keyword evidence="1" id="KW-0472">Membrane</keyword>
<feature type="transmembrane region" description="Helical" evidence="1">
    <location>
        <begin position="233"/>
        <end position="257"/>
    </location>
</feature>
<dbReference type="EMBL" id="DWXN01000013">
    <property type="protein sequence ID" value="HJB75744.1"/>
    <property type="molecule type" value="Genomic_DNA"/>
</dbReference>
<feature type="transmembrane region" description="Helical" evidence="1">
    <location>
        <begin position="77"/>
        <end position="98"/>
    </location>
</feature>
<proteinExistence type="predicted"/>
<dbReference type="Proteomes" id="UP000823877">
    <property type="component" value="Unassembled WGS sequence"/>
</dbReference>
<evidence type="ECO:0000256" key="1">
    <source>
        <dbReference type="SAM" id="Phobius"/>
    </source>
</evidence>
<comment type="caution">
    <text evidence="3">The sequence shown here is derived from an EMBL/GenBank/DDBJ whole genome shotgun (WGS) entry which is preliminary data.</text>
</comment>
<evidence type="ECO:0000259" key="2">
    <source>
        <dbReference type="Pfam" id="PF07786"/>
    </source>
</evidence>
<evidence type="ECO:0000313" key="3">
    <source>
        <dbReference type="EMBL" id="HJB75744.1"/>
    </source>
</evidence>
<organism evidence="3 4">
    <name type="scientific">Candidatus Eubacterium faecale</name>
    <dbReference type="NCBI Taxonomy" id="2838568"/>
    <lineage>
        <taxon>Bacteria</taxon>
        <taxon>Bacillati</taxon>
        <taxon>Bacillota</taxon>
        <taxon>Clostridia</taxon>
        <taxon>Eubacteriales</taxon>
        <taxon>Eubacteriaceae</taxon>
        <taxon>Eubacterium</taxon>
    </lineage>
</organism>
<protein>
    <submittedName>
        <fullName evidence="3">DUF1624 domain-containing protein</fullName>
    </submittedName>
</protein>
<dbReference type="InterPro" id="IPR012429">
    <property type="entry name" value="HGSNAT_cat"/>
</dbReference>
<reference evidence="3" key="2">
    <citation type="submission" date="2021-04" db="EMBL/GenBank/DDBJ databases">
        <authorList>
            <person name="Gilroy R."/>
        </authorList>
    </citation>
    <scope>NUCLEOTIDE SEQUENCE</scope>
    <source>
        <strain evidence="3">CHK188-16595</strain>
    </source>
</reference>
<feature type="domain" description="Heparan-alpha-glucosaminide N-acetyltransferase catalytic" evidence="2">
    <location>
        <begin position="7"/>
        <end position="241"/>
    </location>
</feature>
<keyword evidence="1" id="KW-1133">Transmembrane helix</keyword>
<evidence type="ECO:0000313" key="4">
    <source>
        <dbReference type="Proteomes" id="UP000823877"/>
    </source>
</evidence>
<feature type="transmembrane region" description="Helical" evidence="1">
    <location>
        <begin position="133"/>
        <end position="151"/>
    </location>
</feature>
<sequence>MKEGQRRIYLLDELRGFAIICMVIHHTFYDIGFVLHYDIGYRIFNFLCIFQPLFWAIFIITSGICSRLSRNTVRRGAIVFAAGLAVTLVTAAIMPAIGITGAEIYFGVLSCLGLSMIITGAFMPLINKLGKKGSIAGMAVSAALFLASYSISEGRLLFGLIELPARLYTSNAFAFLGFHNGSFYSADYFPLIPWLFLFLFGAFLGKWAKDGALPGGFYKSRVPFLQKVGKNSLWVYLLHQPALYAIMYLISFIQLLFV</sequence>
<dbReference type="AlphaFoldDB" id="A0A9D2MKK4"/>
<feature type="transmembrane region" description="Helical" evidence="1">
    <location>
        <begin position="188"/>
        <end position="208"/>
    </location>
</feature>
<dbReference type="Pfam" id="PF07786">
    <property type="entry name" value="HGSNAT_cat"/>
    <property type="match status" value="1"/>
</dbReference>
<feature type="transmembrane region" description="Helical" evidence="1">
    <location>
        <begin position="104"/>
        <end position="126"/>
    </location>
</feature>
<feature type="transmembrane region" description="Helical" evidence="1">
    <location>
        <begin position="43"/>
        <end position="65"/>
    </location>
</feature>
<keyword evidence="1" id="KW-0812">Transmembrane</keyword>
<feature type="transmembrane region" description="Helical" evidence="1">
    <location>
        <begin position="16"/>
        <end position="37"/>
    </location>
</feature>
<accession>A0A9D2MKK4</accession>
<name>A0A9D2MKK4_9FIRM</name>